<dbReference type="EMBL" id="JBEDUW010000003">
    <property type="protein sequence ID" value="KAK9940682.1"/>
    <property type="molecule type" value="Genomic_DNA"/>
</dbReference>
<dbReference type="AlphaFoldDB" id="A0AAW1XYQ8"/>
<dbReference type="Proteomes" id="UP001457282">
    <property type="component" value="Unassembled WGS sequence"/>
</dbReference>
<dbReference type="Pfam" id="PF05056">
    <property type="entry name" value="DUF674"/>
    <property type="match status" value="1"/>
</dbReference>
<proteinExistence type="predicted"/>
<reference evidence="1 2" key="1">
    <citation type="journal article" date="2023" name="G3 (Bethesda)">
        <title>A chromosome-length genome assembly and annotation of blackberry (Rubus argutus, cv. 'Hillquist').</title>
        <authorList>
            <person name="Bruna T."/>
            <person name="Aryal R."/>
            <person name="Dudchenko O."/>
            <person name="Sargent D.J."/>
            <person name="Mead D."/>
            <person name="Buti M."/>
            <person name="Cavallini A."/>
            <person name="Hytonen T."/>
            <person name="Andres J."/>
            <person name="Pham M."/>
            <person name="Weisz D."/>
            <person name="Mascagni F."/>
            <person name="Usai G."/>
            <person name="Natali L."/>
            <person name="Bassil N."/>
            <person name="Fernandez G.E."/>
            <person name="Lomsadze A."/>
            <person name="Armour M."/>
            <person name="Olukolu B."/>
            <person name="Poorten T."/>
            <person name="Britton C."/>
            <person name="Davik J."/>
            <person name="Ashrafi H."/>
            <person name="Aiden E.L."/>
            <person name="Borodovsky M."/>
            <person name="Worthington M."/>
        </authorList>
    </citation>
    <scope>NUCLEOTIDE SEQUENCE [LARGE SCALE GENOMIC DNA]</scope>
    <source>
        <strain evidence="1">PI 553951</strain>
    </source>
</reference>
<sequence length="503" mass="56396">MSDTSENSIISLKALVDKGSNKIIFVECGHDFLDVLFSFLTFPMGTIIKLGRNHSVESVPVEIGCMKNLYASVENTDVQQFHNKVCRDKLLCPRNAAESHCKNLKFKIDNGESIRYFLCPDWNCLGVFENKLLLSQFKGNLLSLYKGTRCDNCGKSMDREYSLSVSSSFADQYEGVFVNGLARLIVSDDLQVLPPSSGASFSLCTKLGVLDGNTTEETFDVGIDEVLKLLMSSFVSKTPLTRTLLKHEPEPKLSNEIVNQGICFEPTMTSNMVNEDEEKISVKLMISKSKKIVCYAEAGGDFVNLLFSFLTLPLGFILKQMRDSSWKGCIDQLYKSVQDLDDHYLKSTDHQNILMSPKLFPGFAYKNHLLGAEEGSEASYYYAYCRPNGIEDMLLTDKTLIPAKVMYTFHLKLVNDRSCQGFLKGATMFIVTDKLIVRPISPIFGFSILNELKVPFADIKEELVQVGKEEALRLLVASFVGDSALTDVFIRQPQVRNEENLDI</sequence>
<evidence type="ECO:0000313" key="1">
    <source>
        <dbReference type="EMBL" id="KAK9940682.1"/>
    </source>
</evidence>
<dbReference type="PANTHER" id="PTHR33103">
    <property type="entry name" value="OS01G0153900 PROTEIN"/>
    <property type="match status" value="1"/>
</dbReference>
<gene>
    <name evidence="1" type="ORF">M0R45_017329</name>
</gene>
<keyword evidence="2" id="KW-1185">Reference proteome</keyword>
<evidence type="ECO:0008006" key="3">
    <source>
        <dbReference type="Google" id="ProtNLM"/>
    </source>
</evidence>
<organism evidence="1 2">
    <name type="scientific">Rubus argutus</name>
    <name type="common">Southern blackberry</name>
    <dbReference type="NCBI Taxonomy" id="59490"/>
    <lineage>
        <taxon>Eukaryota</taxon>
        <taxon>Viridiplantae</taxon>
        <taxon>Streptophyta</taxon>
        <taxon>Embryophyta</taxon>
        <taxon>Tracheophyta</taxon>
        <taxon>Spermatophyta</taxon>
        <taxon>Magnoliopsida</taxon>
        <taxon>eudicotyledons</taxon>
        <taxon>Gunneridae</taxon>
        <taxon>Pentapetalae</taxon>
        <taxon>rosids</taxon>
        <taxon>fabids</taxon>
        <taxon>Rosales</taxon>
        <taxon>Rosaceae</taxon>
        <taxon>Rosoideae</taxon>
        <taxon>Rosoideae incertae sedis</taxon>
        <taxon>Rubus</taxon>
    </lineage>
</organism>
<dbReference type="InterPro" id="IPR007750">
    <property type="entry name" value="DUF674"/>
</dbReference>
<name>A0AAW1XYQ8_RUBAR</name>
<protein>
    <recommendedName>
        <fullName evidence="3">DUF674 family protein</fullName>
    </recommendedName>
</protein>
<comment type="caution">
    <text evidence="1">The sequence shown here is derived from an EMBL/GenBank/DDBJ whole genome shotgun (WGS) entry which is preliminary data.</text>
</comment>
<dbReference type="PANTHER" id="PTHR33103:SF27">
    <property type="entry name" value="OS04G0594700 PROTEIN"/>
    <property type="match status" value="1"/>
</dbReference>
<accession>A0AAW1XYQ8</accession>
<evidence type="ECO:0000313" key="2">
    <source>
        <dbReference type="Proteomes" id="UP001457282"/>
    </source>
</evidence>